<accession>A0ABV9KHU4</accession>
<feature type="domain" description="NadR/Ttd14 AAA" evidence="1">
    <location>
        <begin position="6"/>
        <end position="171"/>
    </location>
</feature>
<evidence type="ECO:0000313" key="2">
    <source>
        <dbReference type="EMBL" id="MFC4669434.1"/>
    </source>
</evidence>
<protein>
    <submittedName>
        <fullName evidence="2">ATP-binding protein</fullName>
    </submittedName>
</protein>
<dbReference type="GO" id="GO:0005524">
    <property type="term" value="F:ATP binding"/>
    <property type="evidence" value="ECO:0007669"/>
    <property type="project" value="UniProtKB-KW"/>
</dbReference>
<keyword evidence="2" id="KW-0547">Nucleotide-binding</keyword>
<name>A0ABV9KHU4_9RHOB</name>
<dbReference type="RefSeq" id="WP_380717864.1">
    <property type="nucleotide sequence ID" value="NZ_JBHSGI010000012.1"/>
</dbReference>
<reference evidence="3" key="1">
    <citation type="journal article" date="2019" name="Int. J. Syst. Evol. Microbiol.">
        <title>The Global Catalogue of Microorganisms (GCM) 10K type strain sequencing project: providing services to taxonomists for standard genome sequencing and annotation.</title>
        <authorList>
            <consortium name="The Broad Institute Genomics Platform"/>
            <consortium name="The Broad Institute Genome Sequencing Center for Infectious Disease"/>
            <person name="Wu L."/>
            <person name="Ma J."/>
        </authorList>
    </citation>
    <scope>NUCLEOTIDE SEQUENCE [LARGE SCALE GENOMIC DNA]</scope>
    <source>
        <strain evidence="3">CGMCC 4.7283</strain>
    </source>
</reference>
<gene>
    <name evidence="2" type="ORF">ACFO5X_12800</name>
</gene>
<evidence type="ECO:0000313" key="3">
    <source>
        <dbReference type="Proteomes" id="UP001595973"/>
    </source>
</evidence>
<dbReference type="EMBL" id="JBHSGI010000012">
    <property type="protein sequence ID" value="MFC4669434.1"/>
    <property type="molecule type" value="Genomic_DNA"/>
</dbReference>
<dbReference type="InterPro" id="IPR038727">
    <property type="entry name" value="NadR/Ttd14_AAA_dom"/>
</dbReference>
<keyword evidence="3" id="KW-1185">Reference proteome</keyword>
<sequence length="186" mass="21393">MDHYFITVTGAHGVGKTSLIEEVTAHAASPEDISVIREPAREIAKRGFYVNDKISLDGVFEYLGYCLAEVRQVQTKLVLTDRSILDLYAYTRDQFPHRFSYSLEKLIVEQIHAEKHRTRLYLYLPIEFPMEQDELRPADLDYQAYIDEVIRELLDHFGMPTLEVRGSLEERASKVLDAISSLPETA</sequence>
<dbReference type="Pfam" id="PF13521">
    <property type="entry name" value="AAA_28"/>
    <property type="match status" value="1"/>
</dbReference>
<evidence type="ECO:0000259" key="1">
    <source>
        <dbReference type="Pfam" id="PF13521"/>
    </source>
</evidence>
<organism evidence="2 3">
    <name type="scientific">Seohaeicola nanhaiensis</name>
    <dbReference type="NCBI Taxonomy" id="1387282"/>
    <lineage>
        <taxon>Bacteria</taxon>
        <taxon>Pseudomonadati</taxon>
        <taxon>Pseudomonadota</taxon>
        <taxon>Alphaproteobacteria</taxon>
        <taxon>Rhodobacterales</taxon>
        <taxon>Roseobacteraceae</taxon>
        <taxon>Seohaeicola</taxon>
    </lineage>
</organism>
<dbReference type="InterPro" id="IPR027417">
    <property type="entry name" value="P-loop_NTPase"/>
</dbReference>
<keyword evidence="2" id="KW-0067">ATP-binding</keyword>
<proteinExistence type="predicted"/>
<dbReference type="Proteomes" id="UP001595973">
    <property type="component" value="Unassembled WGS sequence"/>
</dbReference>
<dbReference type="SUPFAM" id="SSF52540">
    <property type="entry name" value="P-loop containing nucleoside triphosphate hydrolases"/>
    <property type="match status" value="1"/>
</dbReference>
<comment type="caution">
    <text evidence="2">The sequence shown here is derived from an EMBL/GenBank/DDBJ whole genome shotgun (WGS) entry which is preliminary data.</text>
</comment>
<dbReference type="Gene3D" id="3.40.50.300">
    <property type="entry name" value="P-loop containing nucleotide triphosphate hydrolases"/>
    <property type="match status" value="1"/>
</dbReference>